<dbReference type="GeneID" id="112691261"/>
<sequence>MNSKYKPKHRKPLSHRKKNKGNVKAFTKTTNAFQSTTSSISTNTNIHGKCNYLLTNDDISLATPLDTTGYQNSLLDMTNHLQPSCSSPINKEVNVSSSLFNTVLNISPINKSEILCTKDQTQYEEYPNLCISDSPAKNNTEEIEVCGR</sequence>
<evidence type="ECO:0000313" key="2">
    <source>
        <dbReference type="Proteomes" id="UP000694846"/>
    </source>
</evidence>
<keyword evidence="2" id="KW-1185">Reference proteome</keyword>
<accession>A0A8B8GEF6</accession>
<organism evidence="2 3">
    <name type="scientific">Sipha flava</name>
    <name type="common">yellow sugarcane aphid</name>
    <dbReference type="NCBI Taxonomy" id="143950"/>
    <lineage>
        <taxon>Eukaryota</taxon>
        <taxon>Metazoa</taxon>
        <taxon>Ecdysozoa</taxon>
        <taxon>Arthropoda</taxon>
        <taxon>Hexapoda</taxon>
        <taxon>Insecta</taxon>
        <taxon>Pterygota</taxon>
        <taxon>Neoptera</taxon>
        <taxon>Paraneoptera</taxon>
        <taxon>Hemiptera</taxon>
        <taxon>Sternorrhyncha</taxon>
        <taxon>Aphidomorpha</taxon>
        <taxon>Aphidoidea</taxon>
        <taxon>Aphididae</taxon>
        <taxon>Sipha</taxon>
    </lineage>
</organism>
<reference evidence="3" key="1">
    <citation type="submission" date="2025-08" db="UniProtKB">
        <authorList>
            <consortium name="RefSeq"/>
        </authorList>
    </citation>
    <scope>IDENTIFICATION</scope>
    <source>
        <tissue evidence="3">Whole body</tissue>
    </source>
</reference>
<dbReference type="Proteomes" id="UP000694846">
    <property type="component" value="Unplaced"/>
</dbReference>
<name>A0A8B8GEF6_9HEMI</name>
<protein>
    <submittedName>
        <fullName evidence="3">Uncharacterized protein LOC112691261</fullName>
    </submittedName>
</protein>
<proteinExistence type="predicted"/>
<gene>
    <name evidence="3" type="primary">LOC112691261</name>
</gene>
<dbReference type="RefSeq" id="XP_025421205.1">
    <property type="nucleotide sequence ID" value="XM_025565420.1"/>
</dbReference>
<evidence type="ECO:0000313" key="3">
    <source>
        <dbReference type="RefSeq" id="XP_025421205.1"/>
    </source>
</evidence>
<dbReference type="AlphaFoldDB" id="A0A8B8GEF6"/>
<feature type="region of interest" description="Disordered" evidence="1">
    <location>
        <begin position="1"/>
        <end position="21"/>
    </location>
</feature>
<evidence type="ECO:0000256" key="1">
    <source>
        <dbReference type="SAM" id="MobiDB-lite"/>
    </source>
</evidence>